<keyword evidence="3" id="KW-0732">Signal</keyword>
<dbReference type="RefSeq" id="WP_169225383.1">
    <property type="nucleotide sequence ID" value="NZ_JABBGC010000001.1"/>
</dbReference>
<dbReference type="InterPro" id="IPR001466">
    <property type="entry name" value="Beta-lactam-related"/>
</dbReference>
<keyword evidence="2" id="KW-0472">Membrane</keyword>
<feature type="signal peptide" evidence="3">
    <location>
        <begin position="1"/>
        <end position="19"/>
    </location>
</feature>
<dbReference type="Pfam" id="PF00144">
    <property type="entry name" value="Beta-lactamase"/>
    <property type="match status" value="1"/>
</dbReference>
<evidence type="ECO:0000259" key="4">
    <source>
        <dbReference type="Pfam" id="PF00144"/>
    </source>
</evidence>
<organism evidence="5 6">
    <name type="scientific">Chitinophaga fulva</name>
    <dbReference type="NCBI Taxonomy" id="2728842"/>
    <lineage>
        <taxon>Bacteria</taxon>
        <taxon>Pseudomonadati</taxon>
        <taxon>Bacteroidota</taxon>
        <taxon>Chitinophagia</taxon>
        <taxon>Chitinophagales</taxon>
        <taxon>Chitinophagaceae</taxon>
        <taxon>Chitinophaga</taxon>
    </lineage>
</organism>
<name>A0A848GIG1_9BACT</name>
<sequence length="356" mass="39680">MRASLSAFFLMLLFAVTSAAQSLHTYVDSLRQAHHIPALGYAVVSSDTVFDIGMTGIRKINTNIPATIDHQFRIGSNTKAITCMIAAMLVQQRMLTWDTPFFRLFPGWKANCSKAYHHLTLQQLLTFRNNLTHYTYTHPLPRPQQITGNEADQRLQFAQWLLQQPPVTDTGLNLTNSGYVLAGLMLEKASGKTYAQLLKALGQPLHIRFGLGSPNVADSTQPWGHDAQGRPEAPAYNPKLNWLQVAGNIHISLRDYTRFIQEHLRGLTGKSSLLPADAFQQLHFGLPGFAYGWFTDINTNSHPISYNSGTPGTFVTTVKVIPAVNRAYIVFTNIQQENTPGVVDSLLHTLEIKYGY</sequence>
<keyword evidence="6" id="KW-1185">Reference proteome</keyword>
<feature type="domain" description="Beta-lactamase-related" evidence="4">
    <location>
        <begin position="26"/>
        <end position="345"/>
    </location>
</feature>
<comment type="subcellular location">
    <subcellularLocation>
        <location evidence="1">Membrane</location>
    </subcellularLocation>
</comment>
<evidence type="ECO:0000256" key="1">
    <source>
        <dbReference type="ARBA" id="ARBA00004370"/>
    </source>
</evidence>
<proteinExistence type="predicted"/>
<protein>
    <submittedName>
        <fullName evidence="5">Beta-lactamase family protein</fullName>
    </submittedName>
</protein>
<dbReference type="InterPro" id="IPR050491">
    <property type="entry name" value="AmpC-like"/>
</dbReference>
<feature type="chain" id="PRO_5032749846" evidence="3">
    <location>
        <begin position="20"/>
        <end position="356"/>
    </location>
</feature>
<evidence type="ECO:0000313" key="6">
    <source>
        <dbReference type="Proteomes" id="UP000583266"/>
    </source>
</evidence>
<dbReference type="Proteomes" id="UP000583266">
    <property type="component" value="Unassembled WGS sequence"/>
</dbReference>
<reference evidence="5 6" key="1">
    <citation type="submission" date="2020-04" db="EMBL/GenBank/DDBJ databases">
        <title>Chitinophaga sp. G-6-1-13 sp. nov., isolated from soil.</title>
        <authorList>
            <person name="Dahal R.H."/>
            <person name="Chaudhary D.K."/>
        </authorList>
    </citation>
    <scope>NUCLEOTIDE SEQUENCE [LARGE SCALE GENOMIC DNA]</scope>
    <source>
        <strain evidence="5 6">G-6-1-13</strain>
    </source>
</reference>
<comment type="caution">
    <text evidence="5">The sequence shown here is derived from an EMBL/GenBank/DDBJ whole genome shotgun (WGS) entry which is preliminary data.</text>
</comment>
<dbReference type="AlphaFoldDB" id="A0A848GIG1"/>
<dbReference type="PANTHER" id="PTHR46825">
    <property type="entry name" value="D-ALANYL-D-ALANINE-CARBOXYPEPTIDASE/ENDOPEPTIDASE AMPH"/>
    <property type="match status" value="1"/>
</dbReference>
<evidence type="ECO:0000313" key="5">
    <source>
        <dbReference type="EMBL" id="NML38385.1"/>
    </source>
</evidence>
<evidence type="ECO:0000256" key="2">
    <source>
        <dbReference type="ARBA" id="ARBA00023136"/>
    </source>
</evidence>
<dbReference type="EMBL" id="JABBGC010000001">
    <property type="protein sequence ID" value="NML38385.1"/>
    <property type="molecule type" value="Genomic_DNA"/>
</dbReference>
<dbReference type="GO" id="GO:0016020">
    <property type="term" value="C:membrane"/>
    <property type="evidence" value="ECO:0007669"/>
    <property type="project" value="UniProtKB-SubCell"/>
</dbReference>
<dbReference type="PANTHER" id="PTHR46825:SF11">
    <property type="entry name" value="PENICILLIN-BINDING PROTEIN 4"/>
    <property type="match status" value="1"/>
</dbReference>
<accession>A0A848GIG1</accession>
<evidence type="ECO:0000256" key="3">
    <source>
        <dbReference type="SAM" id="SignalP"/>
    </source>
</evidence>
<dbReference type="SUPFAM" id="SSF56601">
    <property type="entry name" value="beta-lactamase/transpeptidase-like"/>
    <property type="match status" value="1"/>
</dbReference>
<gene>
    <name evidence="5" type="ORF">HHL17_14350</name>
</gene>
<dbReference type="Gene3D" id="3.40.710.10">
    <property type="entry name" value="DD-peptidase/beta-lactamase superfamily"/>
    <property type="match status" value="1"/>
</dbReference>
<dbReference type="InterPro" id="IPR012338">
    <property type="entry name" value="Beta-lactam/transpept-like"/>
</dbReference>